<evidence type="ECO:0000256" key="6">
    <source>
        <dbReference type="ARBA" id="ARBA00023187"/>
    </source>
</evidence>
<keyword evidence="3" id="KW-0507">mRNA processing</keyword>
<keyword evidence="5" id="KW-0677">Repeat</keyword>
<dbReference type="Pfam" id="PF23231">
    <property type="entry name" value="HAT_Syf1_CNRKL1_C"/>
    <property type="match status" value="1"/>
</dbReference>
<dbReference type="OrthoDB" id="10067343at2759"/>
<dbReference type="EMBL" id="MDYQ01000022">
    <property type="protein sequence ID" value="PRP87124.1"/>
    <property type="molecule type" value="Genomic_DNA"/>
</dbReference>
<dbReference type="STRING" id="1890364.A0A2P6NT44"/>
<dbReference type="InterPro" id="IPR055433">
    <property type="entry name" value="HAT_Syf1-like_N"/>
</dbReference>
<evidence type="ECO:0000259" key="10">
    <source>
        <dbReference type="Pfam" id="PF23231"/>
    </source>
</evidence>
<evidence type="ECO:0000259" key="11">
    <source>
        <dbReference type="Pfam" id="PF23233"/>
    </source>
</evidence>
<comment type="caution">
    <text evidence="12">The sequence shown here is derived from an EMBL/GenBank/DDBJ whole genome shotgun (WGS) entry which is preliminary data.</text>
</comment>
<feature type="domain" description="Pre-mRNA-splicing factor SYF1 central HAT repeats" evidence="9">
    <location>
        <begin position="185"/>
        <end position="385"/>
    </location>
</feature>
<dbReference type="FunFam" id="1.25.40.10:FF:000137">
    <property type="entry name" value="Pre-mRNA-splicing factor syf1"/>
    <property type="match status" value="1"/>
</dbReference>
<evidence type="ECO:0000313" key="12">
    <source>
        <dbReference type="EMBL" id="PRP87124.1"/>
    </source>
</evidence>
<gene>
    <name evidence="12" type="ORF">PROFUN_01386</name>
</gene>
<comment type="subcellular location">
    <subcellularLocation>
        <location evidence="1">Nucleus</location>
    </subcellularLocation>
</comment>
<evidence type="ECO:0000256" key="3">
    <source>
        <dbReference type="ARBA" id="ARBA00022664"/>
    </source>
</evidence>
<proteinExistence type="inferred from homology"/>
<dbReference type="Gene3D" id="1.25.40.10">
    <property type="entry name" value="Tetratricopeptide repeat domain"/>
    <property type="match status" value="5"/>
</dbReference>
<dbReference type="PANTHER" id="PTHR11246">
    <property type="entry name" value="PRE-MRNA SPLICING FACTOR"/>
    <property type="match status" value="1"/>
</dbReference>
<feature type="domain" description="Pre-mRNA-splicing factor Syf1-like N-terminal HAT-repeats" evidence="11">
    <location>
        <begin position="26"/>
        <end position="182"/>
    </location>
</feature>
<dbReference type="InterPro" id="IPR003107">
    <property type="entry name" value="HAT"/>
</dbReference>
<reference evidence="12 13" key="1">
    <citation type="journal article" date="2018" name="Genome Biol. Evol.">
        <title>Multiple Roots of Fruiting Body Formation in Amoebozoa.</title>
        <authorList>
            <person name="Hillmann F."/>
            <person name="Forbes G."/>
            <person name="Novohradska S."/>
            <person name="Ferling I."/>
            <person name="Riege K."/>
            <person name="Groth M."/>
            <person name="Westermann M."/>
            <person name="Marz M."/>
            <person name="Spaller T."/>
            <person name="Winckler T."/>
            <person name="Schaap P."/>
            <person name="Glockner G."/>
        </authorList>
    </citation>
    <scope>NUCLEOTIDE SEQUENCE [LARGE SCALE GENOMIC DNA]</scope>
    <source>
        <strain evidence="12 13">Jena</strain>
    </source>
</reference>
<dbReference type="GO" id="GO:0071014">
    <property type="term" value="C:post-mRNA release spliceosomal complex"/>
    <property type="evidence" value="ECO:0007669"/>
    <property type="project" value="TreeGrafter"/>
</dbReference>
<dbReference type="InterPro" id="IPR055430">
    <property type="entry name" value="HAT_Syf1_CNRKL1_C"/>
</dbReference>
<comment type="similarity">
    <text evidence="2">Belongs to the crooked-neck family.</text>
</comment>
<evidence type="ECO:0000256" key="4">
    <source>
        <dbReference type="ARBA" id="ARBA00022728"/>
    </source>
</evidence>
<keyword evidence="6" id="KW-0508">mRNA splicing</keyword>
<sequence length="881" mass="102615">MGDLISSIGKSDRMTNEAALLDDGEANYEEDLLRNPYIVKLWIRYLEYEIDKDIKKRATIYERALSFLPGSYKLWHAYLAELRQETRGKSPKDHIFEQVNRTYERCLVHLHKMPRIWLEYCEFLSAQKLITRTREGYDRALRSLAVTQHDRIWRSYVKFAKQPHVPVLTAIRVHRRFIRWEPSHIEEYVDYLVGAKEWNEAALNITKIVNDGEFTSPSGKSKHQYWIQLCEIISKHSDKIKSLQVEPIIRSGLKRFSDQVGKLWTTLADYYIRLDNVDKSRDIFEEGMNTVITVRDFTQIWDAYATYEDKLIDMQMNGEMTVSDEDMDIQISRYDHLIERQALLVNSVLLRQNPHQVSEWLKRAELYASNPNMVVQTYHQAIETIDPQKAKGRPHQIWTSFAKYYEDGGDLESARKILRKATDAKFRYVEDLATVYCHAVEMELRHGEIERARSILERATKIPDNILGKTAGKEESVQSKVYRNSKIWALYADFEESVGDVMSTKAVYEKMIETVGHLLSTFARLREMQKAATPQYIINFATFLEENRMWEEGFKVYEKGISLFRYPHNLDLWLCYLTKFVERYAGTANPTRHRKLSEISGRKMERARELFEQAVTEIPQTDVKVFYILYANLEEQFGMARRAMAIYDRATKAVEDKDKFAMFSLYINRATEFFGVIKTREIYEKAIEVLPDKVVKKMCMRYAELERKMGEIDRARAVYTHCSQFCDPRTDNAFWNKWREFEVEHGNVDTFKEMLRIKRSVQAQYSSSINYMQGGVSNAGAVQGFIAGGAVPGTTVQETKREEQEIDDSGRAVRPNIEEIDLEEHDALQFEQMTVPDRVIANNVSEGVPVPGGKGMGALERMKKRKLEDEAATETATEAKE</sequence>
<dbReference type="InterPro" id="IPR056350">
    <property type="entry name" value="HAT_Syf1_central"/>
</dbReference>
<accession>A0A2P6NT44</accession>
<dbReference type="SUPFAM" id="SSF48452">
    <property type="entry name" value="TPR-like"/>
    <property type="match status" value="3"/>
</dbReference>
<name>A0A2P6NT44_9EUKA</name>
<dbReference type="Proteomes" id="UP000241769">
    <property type="component" value="Unassembled WGS sequence"/>
</dbReference>
<dbReference type="InterPro" id="IPR045075">
    <property type="entry name" value="Syf1-like"/>
</dbReference>
<evidence type="ECO:0000256" key="7">
    <source>
        <dbReference type="ARBA" id="ARBA00023242"/>
    </source>
</evidence>
<keyword evidence="7" id="KW-0539">Nucleus</keyword>
<evidence type="ECO:0000256" key="1">
    <source>
        <dbReference type="ARBA" id="ARBA00004123"/>
    </source>
</evidence>
<dbReference type="InterPro" id="IPR011990">
    <property type="entry name" value="TPR-like_helical_dom_sf"/>
</dbReference>
<dbReference type="GO" id="GO:0071007">
    <property type="term" value="C:U2-type catalytic step 2 spliceosome"/>
    <property type="evidence" value="ECO:0007669"/>
    <property type="project" value="TreeGrafter"/>
</dbReference>
<protein>
    <recommendedName>
        <fullName evidence="14">Pre-mRNA-splicing factor SYF1-like</fullName>
    </recommendedName>
</protein>
<dbReference type="FunFam" id="1.25.40.10:FF:000038">
    <property type="entry name" value="Putative pre-mRNA-splicing factor SYF1"/>
    <property type="match status" value="1"/>
</dbReference>
<dbReference type="AlphaFoldDB" id="A0A2P6NT44"/>
<dbReference type="GO" id="GO:0000349">
    <property type="term" value="P:generation of catalytic spliceosome for first transesterification step"/>
    <property type="evidence" value="ECO:0007669"/>
    <property type="project" value="TreeGrafter"/>
</dbReference>
<evidence type="ECO:0008006" key="14">
    <source>
        <dbReference type="Google" id="ProtNLM"/>
    </source>
</evidence>
<evidence type="ECO:0000256" key="5">
    <source>
        <dbReference type="ARBA" id="ARBA00022737"/>
    </source>
</evidence>
<keyword evidence="13" id="KW-1185">Reference proteome</keyword>
<feature type="region of interest" description="Disordered" evidence="8">
    <location>
        <begin position="844"/>
        <end position="881"/>
    </location>
</feature>
<feature type="domain" description="Pre-mRNA-splicing factor Syf1/CRNKL1-like C-terminal HAT-repeats" evidence="10">
    <location>
        <begin position="387"/>
        <end position="778"/>
    </location>
</feature>
<dbReference type="SMART" id="SM00386">
    <property type="entry name" value="HAT"/>
    <property type="match status" value="13"/>
</dbReference>
<organism evidence="12 13">
    <name type="scientific">Planoprotostelium fungivorum</name>
    <dbReference type="NCBI Taxonomy" id="1890364"/>
    <lineage>
        <taxon>Eukaryota</taxon>
        <taxon>Amoebozoa</taxon>
        <taxon>Evosea</taxon>
        <taxon>Variosea</taxon>
        <taxon>Cavosteliida</taxon>
        <taxon>Cavosteliaceae</taxon>
        <taxon>Planoprotostelium</taxon>
    </lineage>
</organism>
<keyword evidence="4" id="KW-0747">Spliceosome</keyword>
<dbReference type="Pfam" id="PF23220">
    <property type="entry name" value="HAT_Syf1_M"/>
    <property type="match status" value="1"/>
</dbReference>
<dbReference type="Pfam" id="PF23233">
    <property type="entry name" value="HAT_Syf1_CNRKL1_N"/>
    <property type="match status" value="1"/>
</dbReference>
<dbReference type="GO" id="GO:0000974">
    <property type="term" value="C:Prp19 complex"/>
    <property type="evidence" value="ECO:0007669"/>
    <property type="project" value="TreeGrafter"/>
</dbReference>
<dbReference type="PANTHER" id="PTHR11246:SF5">
    <property type="entry name" value="PRE-MRNA-SPLICING FACTOR SYF1"/>
    <property type="match status" value="1"/>
</dbReference>
<dbReference type="FunCoup" id="A0A2P6NT44">
    <property type="interactions" value="961"/>
</dbReference>
<evidence type="ECO:0000256" key="2">
    <source>
        <dbReference type="ARBA" id="ARBA00008644"/>
    </source>
</evidence>
<dbReference type="InParanoid" id="A0A2P6NT44"/>
<evidence type="ECO:0000313" key="13">
    <source>
        <dbReference type="Proteomes" id="UP000241769"/>
    </source>
</evidence>
<evidence type="ECO:0000256" key="8">
    <source>
        <dbReference type="SAM" id="MobiDB-lite"/>
    </source>
</evidence>
<evidence type="ECO:0000259" key="9">
    <source>
        <dbReference type="Pfam" id="PF23220"/>
    </source>
</evidence>